<dbReference type="RefSeq" id="WP_252424152.1">
    <property type="nucleotide sequence ID" value="NZ_JAMWMR010000006.1"/>
</dbReference>
<organism evidence="1 2">
    <name type="scientific">Streptomyces macrolidinus</name>
    <dbReference type="NCBI Taxonomy" id="2952607"/>
    <lineage>
        <taxon>Bacteria</taxon>
        <taxon>Bacillati</taxon>
        <taxon>Actinomycetota</taxon>
        <taxon>Actinomycetes</taxon>
        <taxon>Kitasatosporales</taxon>
        <taxon>Streptomycetaceae</taxon>
        <taxon>Streptomyces</taxon>
    </lineage>
</organism>
<gene>
    <name evidence="1" type="ORF">NGF19_09935</name>
</gene>
<sequence length="110" mass="11879">MEIEVLVVPDCPNEKVAAERLRQALDDVGLGEVGFTTRVITERAEAERSGFTGSPTILIDGRDPFAEPGRTPGLACRVYRTPEGLSGAPDIERLRQALAPDSARTHHDGL</sequence>
<dbReference type="Proteomes" id="UP001523219">
    <property type="component" value="Unassembled WGS sequence"/>
</dbReference>
<comment type="caution">
    <text evidence="1">The sequence shown here is derived from an EMBL/GenBank/DDBJ whole genome shotgun (WGS) entry which is preliminary data.</text>
</comment>
<dbReference type="EMBL" id="JAMWMR010000006">
    <property type="protein sequence ID" value="MCN9241105.1"/>
    <property type="molecule type" value="Genomic_DNA"/>
</dbReference>
<proteinExistence type="predicted"/>
<accession>A0ABT0ZBE3</accession>
<evidence type="ECO:0000313" key="2">
    <source>
        <dbReference type="Proteomes" id="UP001523219"/>
    </source>
</evidence>
<evidence type="ECO:0000313" key="1">
    <source>
        <dbReference type="EMBL" id="MCN9241105.1"/>
    </source>
</evidence>
<protein>
    <recommendedName>
        <fullName evidence="3">Alkylmercury lyase</fullName>
    </recommendedName>
</protein>
<keyword evidence="2" id="KW-1185">Reference proteome</keyword>
<reference evidence="1 2" key="1">
    <citation type="submission" date="2022-05" db="EMBL/GenBank/DDBJ databases">
        <title>Streptomyces sp. nov. RY43-2 isolated from soil of a peat swamp forest.</title>
        <authorList>
            <person name="Kanchanasin P."/>
            <person name="Tanasupawat S."/>
            <person name="Phongsopitanun W."/>
        </authorList>
    </citation>
    <scope>NUCLEOTIDE SEQUENCE [LARGE SCALE GENOMIC DNA]</scope>
    <source>
        <strain evidence="1 2">RY43-2</strain>
    </source>
</reference>
<name>A0ABT0ZBE3_9ACTN</name>
<evidence type="ECO:0008006" key="3">
    <source>
        <dbReference type="Google" id="ProtNLM"/>
    </source>
</evidence>